<dbReference type="AlphaFoldDB" id="A0A699U2A9"/>
<organism evidence="1">
    <name type="scientific">Tanacetum cinerariifolium</name>
    <name type="common">Dalmatian daisy</name>
    <name type="synonym">Chrysanthemum cinerariifolium</name>
    <dbReference type="NCBI Taxonomy" id="118510"/>
    <lineage>
        <taxon>Eukaryota</taxon>
        <taxon>Viridiplantae</taxon>
        <taxon>Streptophyta</taxon>
        <taxon>Embryophyta</taxon>
        <taxon>Tracheophyta</taxon>
        <taxon>Spermatophyta</taxon>
        <taxon>Magnoliopsida</taxon>
        <taxon>eudicotyledons</taxon>
        <taxon>Gunneridae</taxon>
        <taxon>Pentapetalae</taxon>
        <taxon>asterids</taxon>
        <taxon>campanulids</taxon>
        <taxon>Asterales</taxon>
        <taxon>Asteraceae</taxon>
        <taxon>Asteroideae</taxon>
        <taxon>Anthemideae</taxon>
        <taxon>Anthemidinae</taxon>
        <taxon>Tanacetum</taxon>
    </lineage>
</organism>
<evidence type="ECO:0000313" key="1">
    <source>
        <dbReference type="EMBL" id="GFD16922.1"/>
    </source>
</evidence>
<protein>
    <submittedName>
        <fullName evidence="1">Uncharacterized protein</fullName>
    </submittedName>
</protein>
<proteinExistence type="predicted"/>
<dbReference type="EMBL" id="BKCJ011296531">
    <property type="protein sequence ID" value="GFD16922.1"/>
    <property type="molecule type" value="Genomic_DNA"/>
</dbReference>
<gene>
    <name evidence="1" type="ORF">Tci_888891</name>
</gene>
<comment type="caution">
    <text evidence="1">The sequence shown here is derived from an EMBL/GenBank/DDBJ whole genome shotgun (WGS) entry which is preliminary data.</text>
</comment>
<sequence>MRIDPTMTQKEETYQVILDVIKNTSFYKAFLASIDVVPGKEFTVPPSKEELLTFLIGLRYKGALAHMPQMFTDHMHQPWRTLASIINKCLYEKTTSNDRLR</sequence>
<reference evidence="1" key="1">
    <citation type="journal article" date="2019" name="Sci. Rep.">
        <title>Draft genome of Tanacetum cinerariifolium, the natural source of mosquito coil.</title>
        <authorList>
            <person name="Yamashiro T."/>
            <person name="Shiraishi A."/>
            <person name="Satake H."/>
            <person name="Nakayama K."/>
        </authorList>
    </citation>
    <scope>NUCLEOTIDE SEQUENCE</scope>
</reference>
<accession>A0A699U2A9</accession>
<name>A0A699U2A9_TANCI</name>